<dbReference type="Pfam" id="PF11906">
    <property type="entry name" value="DUF3426"/>
    <property type="match status" value="1"/>
</dbReference>
<gene>
    <name evidence="3" type="ORF">QTH91_12370</name>
</gene>
<evidence type="ECO:0000313" key="4">
    <source>
        <dbReference type="Proteomes" id="UP001174908"/>
    </source>
</evidence>
<sequence>MNAQLKKALRRERVKALREERAQKRERERTGASTADPLFGALPEAKEDAAGPKAPASDQALDARAPLDVASPAPSAEGIEPMPDAASVPSFIGLDSPSGPARRTGWLWALACLVALVLLGLQYARHERDVLAAREPALRPMLQTLCDWTRCTLSPPRSIADISIEGASFSREAEGYRLDFSLRNRARTPLAMPAVELTLLDTQERALLRRVLLPTDYGAPTVLGAGAERTASLPLRLAGPDAAGLPPVAGYRLVAFYP</sequence>
<keyword evidence="4" id="KW-1185">Reference proteome</keyword>
<feature type="compositionally biased region" description="Basic and acidic residues" evidence="1">
    <location>
        <begin position="14"/>
        <end position="30"/>
    </location>
</feature>
<keyword evidence="2" id="KW-0812">Transmembrane</keyword>
<dbReference type="EMBL" id="JASZYV010000002">
    <property type="protein sequence ID" value="MDM0045281.1"/>
    <property type="molecule type" value="Genomic_DNA"/>
</dbReference>
<comment type="caution">
    <text evidence="3">The sequence shown here is derived from an EMBL/GenBank/DDBJ whole genome shotgun (WGS) entry which is preliminary data.</text>
</comment>
<name>A0ABT7NBF9_9BURK</name>
<proteinExistence type="predicted"/>
<dbReference type="InterPro" id="IPR021834">
    <property type="entry name" value="DUF3426"/>
</dbReference>
<reference evidence="3" key="1">
    <citation type="submission" date="2023-06" db="EMBL/GenBank/DDBJ databases">
        <authorList>
            <person name="Jiang Y."/>
            <person name="Liu Q."/>
        </authorList>
    </citation>
    <scope>NUCLEOTIDE SEQUENCE</scope>
    <source>
        <strain evidence="3">CGMCC 1.12089</strain>
    </source>
</reference>
<dbReference type="RefSeq" id="WP_286660659.1">
    <property type="nucleotide sequence ID" value="NZ_JASZYV010000002.1"/>
</dbReference>
<protein>
    <submittedName>
        <fullName evidence="3">DUF3426 domain-containing protein</fullName>
    </submittedName>
</protein>
<organism evidence="3 4">
    <name type="scientific">Variovorax dokdonensis</name>
    <dbReference type="NCBI Taxonomy" id="344883"/>
    <lineage>
        <taxon>Bacteria</taxon>
        <taxon>Pseudomonadati</taxon>
        <taxon>Pseudomonadota</taxon>
        <taxon>Betaproteobacteria</taxon>
        <taxon>Burkholderiales</taxon>
        <taxon>Comamonadaceae</taxon>
        <taxon>Variovorax</taxon>
    </lineage>
</organism>
<evidence type="ECO:0000313" key="3">
    <source>
        <dbReference type="EMBL" id="MDM0045281.1"/>
    </source>
</evidence>
<keyword evidence="2" id="KW-1133">Transmembrane helix</keyword>
<accession>A0ABT7NBF9</accession>
<evidence type="ECO:0000256" key="2">
    <source>
        <dbReference type="SAM" id="Phobius"/>
    </source>
</evidence>
<keyword evidence="2" id="KW-0472">Membrane</keyword>
<dbReference type="Proteomes" id="UP001174908">
    <property type="component" value="Unassembled WGS sequence"/>
</dbReference>
<feature type="transmembrane region" description="Helical" evidence="2">
    <location>
        <begin position="105"/>
        <end position="124"/>
    </location>
</feature>
<feature type="region of interest" description="Disordered" evidence="1">
    <location>
        <begin position="1"/>
        <end position="82"/>
    </location>
</feature>
<evidence type="ECO:0000256" key="1">
    <source>
        <dbReference type="SAM" id="MobiDB-lite"/>
    </source>
</evidence>